<keyword evidence="1" id="KW-0472">Membrane</keyword>
<name>A0A916NBD8_9FLAO</name>
<proteinExistence type="predicted"/>
<gene>
    <name evidence="2" type="ORF">CRYO30217_02040</name>
</gene>
<protein>
    <submittedName>
        <fullName evidence="2">Uncharacterized protein</fullName>
    </submittedName>
</protein>
<sequence length="226" mass="25086">MNCPNCRHPIASSEVNVQKDIAHCSSCNHVFKISENIEAAEDDILLESFDPAVTPDGVHHEIKSDGVYISIKTGSAKTAFILIPFTLAWSGFSLGMLYGRQILSGEFDLVMSIFGLPFLAGSILLIGVVLNSLAGRATLHLTNSGGTYFHGVGTLGIKKKWRWEETVQIIDTISTVRYPGSGTRAIKIEGPSRISVGSAIKDDKVDYFYYALRYYFDQYKRKKYIY</sequence>
<feature type="transmembrane region" description="Helical" evidence="1">
    <location>
        <begin position="110"/>
        <end position="130"/>
    </location>
</feature>
<dbReference type="EMBL" id="OU015584">
    <property type="protein sequence ID" value="CAG5082907.1"/>
    <property type="molecule type" value="Genomic_DNA"/>
</dbReference>
<feature type="transmembrane region" description="Helical" evidence="1">
    <location>
        <begin position="79"/>
        <end position="98"/>
    </location>
</feature>
<dbReference type="Proteomes" id="UP000683507">
    <property type="component" value="Chromosome"/>
</dbReference>
<evidence type="ECO:0000313" key="2">
    <source>
        <dbReference type="EMBL" id="CAG5082907.1"/>
    </source>
</evidence>
<accession>A0A916NBD8</accession>
<reference evidence="2" key="1">
    <citation type="submission" date="2021-04" db="EMBL/GenBank/DDBJ databases">
        <authorList>
            <person name="Rodrigo-Torres L."/>
            <person name="Arahal R. D."/>
            <person name="Lucena T."/>
        </authorList>
    </citation>
    <scope>NUCLEOTIDE SEQUENCE</scope>
    <source>
        <strain evidence="2">AS29M-1</strain>
    </source>
</reference>
<evidence type="ECO:0000256" key="1">
    <source>
        <dbReference type="SAM" id="Phobius"/>
    </source>
</evidence>
<keyword evidence="1" id="KW-0812">Transmembrane</keyword>
<keyword evidence="3" id="KW-1185">Reference proteome</keyword>
<dbReference type="RefSeq" id="WP_258542246.1">
    <property type="nucleotide sequence ID" value="NZ_OU015584.1"/>
</dbReference>
<dbReference type="KEGG" id="ptan:CRYO30217_02040"/>
<dbReference type="AlphaFoldDB" id="A0A916NBD8"/>
<evidence type="ECO:0000313" key="3">
    <source>
        <dbReference type="Proteomes" id="UP000683507"/>
    </source>
</evidence>
<organism evidence="2 3">
    <name type="scientific">Parvicella tangerina</name>
    <dbReference type="NCBI Taxonomy" id="2829795"/>
    <lineage>
        <taxon>Bacteria</taxon>
        <taxon>Pseudomonadati</taxon>
        <taxon>Bacteroidota</taxon>
        <taxon>Flavobacteriia</taxon>
        <taxon>Flavobacteriales</taxon>
        <taxon>Parvicellaceae</taxon>
        <taxon>Parvicella</taxon>
    </lineage>
</organism>
<keyword evidence="1" id="KW-1133">Transmembrane helix</keyword>